<reference evidence="8" key="1">
    <citation type="submission" date="2023-07" db="EMBL/GenBank/DDBJ databases">
        <title>Sorghum-associated microbial communities from plants grown in Nebraska, USA.</title>
        <authorList>
            <person name="Schachtman D."/>
        </authorList>
    </citation>
    <scope>NUCLEOTIDE SEQUENCE</scope>
    <source>
        <strain evidence="8">BE80</strain>
    </source>
</reference>
<comment type="subcellular location">
    <subcellularLocation>
        <location evidence="1">Membrane</location>
        <topology evidence="1">Multi-pass membrane protein</topology>
    </subcellularLocation>
</comment>
<organism evidence="8 9">
    <name type="scientific">Paenibacillus amylolyticus</name>
    <dbReference type="NCBI Taxonomy" id="1451"/>
    <lineage>
        <taxon>Bacteria</taxon>
        <taxon>Bacillati</taxon>
        <taxon>Bacillota</taxon>
        <taxon>Bacilli</taxon>
        <taxon>Bacillales</taxon>
        <taxon>Paenibacillaceae</taxon>
        <taxon>Paenibacillus</taxon>
    </lineage>
</organism>
<evidence type="ECO:0000256" key="5">
    <source>
        <dbReference type="ARBA" id="ARBA00023136"/>
    </source>
</evidence>
<dbReference type="GO" id="GO:0005886">
    <property type="term" value="C:plasma membrane"/>
    <property type="evidence" value="ECO:0007669"/>
    <property type="project" value="TreeGrafter"/>
</dbReference>
<proteinExistence type="inferred from homology"/>
<comment type="similarity">
    <text evidence="2">Belongs to the GtrA family.</text>
</comment>
<keyword evidence="5 6" id="KW-0472">Membrane</keyword>
<gene>
    <name evidence="8" type="ORF">J2W91_002349</name>
</gene>
<dbReference type="Pfam" id="PF04138">
    <property type="entry name" value="GtrA_DPMS_TM"/>
    <property type="match status" value="1"/>
</dbReference>
<evidence type="ECO:0000256" key="6">
    <source>
        <dbReference type="SAM" id="Phobius"/>
    </source>
</evidence>
<dbReference type="PANTHER" id="PTHR38459">
    <property type="entry name" value="PROPHAGE BACTOPRENOL-LINKED GLUCOSE TRANSLOCASE HOMOLOG"/>
    <property type="match status" value="1"/>
</dbReference>
<feature type="transmembrane region" description="Helical" evidence="6">
    <location>
        <begin position="12"/>
        <end position="31"/>
    </location>
</feature>
<evidence type="ECO:0000256" key="1">
    <source>
        <dbReference type="ARBA" id="ARBA00004141"/>
    </source>
</evidence>
<comment type="caution">
    <text evidence="8">The sequence shown here is derived from an EMBL/GenBank/DDBJ whole genome shotgun (WGS) entry which is preliminary data.</text>
</comment>
<keyword evidence="3 6" id="KW-0812">Transmembrane</keyword>
<name>A0AAP5H149_PAEAM</name>
<dbReference type="PANTHER" id="PTHR38459:SF1">
    <property type="entry name" value="PROPHAGE BACTOPRENOL-LINKED GLUCOSE TRANSLOCASE HOMOLOG"/>
    <property type="match status" value="1"/>
</dbReference>
<feature type="transmembrane region" description="Helical" evidence="6">
    <location>
        <begin position="37"/>
        <end position="54"/>
    </location>
</feature>
<feature type="transmembrane region" description="Helical" evidence="6">
    <location>
        <begin position="75"/>
        <end position="94"/>
    </location>
</feature>
<feature type="domain" description="GtrA/DPMS transmembrane" evidence="7">
    <location>
        <begin position="10"/>
        <end position="125"/>
    </location>
</feature>
<evidence type="ECO:0000313" key="8">
    <source>
        <dbReference type="EMBL" id="MDR6723887.1"/>
    </source>
</evidence>
<evidence type="ECO:0000259" key="7">
    <source>
        <dbReference type="Pfam" id="PF04138"/>
    </source>
</evidence>
<dbReference type="AlphaFoldDB" id="A0AAP5H149"/>
<dbReference type="Proteomes" id="UP001254832">
    <property type="component" value="Unassembled WGS sequence"/>
</dbReference>
<keyword evidence="4 6" id="KW-1133">Transmembrane helix</keyword>
<feature type="transmembrane region" description="Helical" evidence="6">
    <location>
        <begin position="106"/>
        <end position="124"/>
    </location>
</feature>
<dbReference type="RefSeq" id="WP_310139492.1">
    <property type="nucleotide sequence ID" value="NZ_JAVDTR010000005.1"/>
</dbReference>
<dbReference type="GO" id="GO:0000271">
    <property type="term" value="P:polysaccharide biosynthetic process"/>
    <property type="evidence" value="ECO:0007669"/>
    <property type="project" value="InterPro"/>
</dbReference>
<accession>A0AAP5H149</accession>
<sequence>MIKRFTTIFKFGIVGILNTGVDAGVFAILAFVGMPAMVAQAISYSCGTMNSYWWNNRWTFRDVKSQAQRIRIVRFVIANLFVLIWSSFIIYVAHSLWSWSLVNSKAAATLLGMLINYLISRYWVFRSSSEAANDVIIGTNERREHSYEN</sequence>
<dbReference type="InterPro" id="IPR051401">
    <property type="entry name" value="GtrA_CellWall_Glycosyl"/>
</dbReference>
<evidence type="ECO:0000256" key="3">
    <source>
        <dbReference type="ARBA" id="ARBA00022692"/>
    </source>
</evidence>
<dbReference type="EMBL" id="JAVDTR010000005">
    <property type="protein sequence ID" value="MDR6723887.1"/>
    <property type="molecule type" value="Genomic_DNA"/>
</dbReference>
<evidence type="ECO:0000256" key="2">
    <source>
        <dbReference type="ARBA" id="ARBA00009399"/>
    </source>
</evidence>
<evidence type="ECO:0000313" key="9">
    <source>
        <dbReference type="Proteomes" id="UP001254832"/>
    </source>
</evidence>
<dbReference type="InterPro" id="IPR007267">
    <property type="entry name" value="GtrA_DPMS_TM"/>
</dbReference>
<evidence type="ECO:0000256" key="4">
    <source>
        <dbReference type="ARBA" id="ARBA00022989"/>
    </source>
</evidence>
<protein>
    <submittedName>
        <fullName evidence="8">Flippase GtrA</fullName>
    </submittedName>
</protein>